<name>B9SIH5_RICCO</name>
<gene>
    <name evidence="2" type="ORF">RCOM_1256420</name>
</gene>
<dbReference type="Gene3D" id="3.40.50.620">
    <property type="entry name" value="HUPs"/>
    <property type="match status" value="1"/>
</dbReference>
<dbReference type="PANTHER" id="PTHR31966">
    <property type="entry name" value="OS01G0783500 PROTEIN"/>
    <property type="match status" value="1"/>
</dbReference>
<dbReference type="InterPro" id="IPR006016">
    <property type="entry name" value="UspA"/>
</dbReference>
<dbReference type="SUPFAM" id="SSF52402">
    <property type="entry name" value="Adenine nucleotide alpha hydrolases-like"/>
    <property type="match status" value="1"/>
</dbReference>
<organism evidence="2 3">
    <name type="scientific">Ricinus communis</name>
    <name type="common">Castor bean</name>
    <dbReference type="NCBI Taxonomy" id="3988"/>
    <lineage>
        <taxon>Eukaryota</taxon>
        <taxon>Viridiplantae</taxon>
        <taxon>Streptophyta</taxon>
        <taxon>Embryophyta</taxon>
        <taxon>Tracheophyta</taxon>
        <taxon>Spermatophyta</taxon>
        <taxon>Magnoliopsida</taxon>
        <taxon>eudicotyledons</taxon>
        <taxon>Gunneridae</taxon>
        <taxon>Pentapetalae</taxon>
        <taxon>rosids</taxon>
        <taxon>fabids</taxon>
        <taxon>Malpighiales</taxon>
        <taxon>Euphorbiaceae</taxon>
        <taxon>Acalyphoideae</taxon>
        <taxon>Acalypheae</taxon>
        <taxon>Ricinus</taxon>
    </lineage>
</organism>
<evidence type="ECO:0000259" key="1">
    <source>
        <dbReference type="Pfam" id="PF00582"/>
    </source>
</evidence>
<dbReference type="Pfam" id="PF00582">
    <property type="entry name" value="Usp"/>
    <property type="match status" value="1"/>
</dbReference>
<sequence length="95" mass="10561">MKERLFLEVERLGLSVVILGSRGFGAVKRGSDGRLGNVSDYCIHHYVFPVVVVRYLDDNNKDEEETVINVPVEEDVDDAAQNGESKGFGDVCLFL</sequence>
<accession>B9SIH5</accession>
<keyword evidence="3" id="KW-1185">Reference proteome</keyword>
<reference evidence="3" key="1">
    <citation type="journal article" date="2010" name="Nat. Biotechnol.">
        <title>Draft genome sequence of the oilseed species Ricinus communis.</title>
        <authorList>
            <person name="Chan A.P."/>
            <person name="Crabtree J."/>
            <person name="Zhao Q."/>
            <person name="Lorenzi H."/>
            <person name="Orvis J."/>
            <person name="Puiu D."/>
            <person name="Melake-Berhan A."/>
            <person name="Jones K.M."/>
            <person name="Redman J."/>
            <person name="Chen G."/>
            <person name="Cahoon E.B."/>
            <person name="Gedil M."/>
            <person name="Stanke M."/>
            <person name="Haas B.J."/>
            <person name="Wortman J.R."/>
            <person name="Fraser-Liggett C.M."/>
            <person name="Ravel J."/>
            <person name="Rabinowicz P.D."/>
        </authorList>
    </citation>
    <scope>NUCLEOTIDE SEQUENCE [LARGE SCALE GENOMIC DNA]</scope>
    <source>
        <strain evidence="3">cv. Hale</strain>
    </source>
</reference>
<protein>
    <recommendedName>
        <fullName evidence="1">UspA domain-containing protein</fullName>
    </recommendedName>
</protein>
<evidence type="ECO:0000313" key="3">
    <source>
        <dbReference type="Proteomes" id="UP000008311"/>
    </source>
</evidence>
<dbReference type="AlphaFoldDB" id="B9SIH5"/>
<proteinExistence type="predicted"/>
<dbReference type="InterPro" id="IPR044162">
    <property type="entry name" value="PHOS32/34"/>
</dbReference>
<feature type="domain" description="UspA" evidence="1">
    <location>
        <begin position="6"/>
        <end position="54"/>
    </location>
</feature>
<evidence type="ECO:0000313" key="2">
    <source>
        <dbReference type="EMBL" id="EEF36630.1"/>
    </source>
</evidence>
<dbReference type="PANTHER" id="PTHR31966:SF18">
    <property type="entry name" value="UNIVERSAL STRESS PROTEIN PHOS32"/>
    <property type="match status" value="1"/>
</dbReference>
<dbReference type="EMBL" id="EQ973972">
    <property type="protein sequence ID" value="EEF36630.1"/>
    <property type="molecule type" value="Genomic_DNA"/>
</dbReference>
<dbReference type="STRING" id="3988.B9SIH5"/>
<dbReference type="Proteomes" id="UP000008311">
    <property type="component" value="Unassembled WGS sequence"/>
</dbReference>
<dbReference type="InterPro" id="IPR014729">
    <property type="entry name" value="Rossmann-like_a/b/a_fold"/>
</dbReference>
<dbReference type="InParanoid" id="B9SIH5"/>